<dbReference type="EMBL" id="VHIR01000005">
    <property type="protein sequence ID" value="TQE43873.1"/>
    <property type="molecule type" value="Genomic_DNA"/>
</dbReference>
<keyword evidence="1" id="KW-1133">Transmembrane helix</keyword>
<accession>A0A540R806</accession>
<feature type="transmembrane region" description="Helical" evidence="1">
    <location>
        <begin position="7"/>
        <end position="28"/>
    </location>
</feature>
<sequence length="110" mass="11661">MPEGVPLGAIFAVLLPVCVVTVLIRWLPFGFVKAFKNNQFISLLGLLMPVGVMTVLVVYTVFGQREAPGGLLAALLGVAATVGLHLWRHNSGLSIIGGTLAYMALVNLVF</sequence>
<gene>
    <name evidence="2" type="ORF">EJK80_04885</name>
</gene>
<name>A0A540R806_9CORY</name>
<dbReference type="InterPro" id="IPR008407">
    <property type="entry name" value="Brnchd-chn_aa_trnsp_AzlD"/>
</dbReference>
<dbReference type="PIRSF" id="PIRSF003203">
    <property type="entry name" value="AzlD"/>
    <property type="match status" value="1"/>
</dbReference>
<evidence type="ECO:0000313" key="3">
    <source>
        <dbReference type="Proteomes" id="UP000318080"/>
    </source>
</evidence>
<organism evidence="2 3">
    <name type="scientific">Corynebacterium phoceense</name>
    <dbReference type="NCBI Taxonomy" id="1686286"/>
    <lineage>
        <taxon>Bacteria</taxon>
        <taxon>Bacillati</taxon>
        <taxon>Actinomycetota</taxon>
        <taxon>Actinomycetes</taxon>
        <taxon>Mycobacteriales</taxon>
        <taxon>Corynebacteriaceae</taxon>
        <taxon>Corynebacterium</taxon>
    </lineage>
</organism>
<dbReference type="Proteomes" id="UP000318080">
    <property type="component" value="Unassembled WGS sequence"/>
</dbReference>
<dbReference type="RefSeq" id="WP_141628739.1">
    <property type="nucleotide sequence ID" value="NZ_VHIR01000005.1"/>
</dbReference>
<dbReference type="Pfam" id="PF05437">
    <property type="entry name" value="AzlD"/>
    <property type="match status" value="1"/>
</dbReference>
<reference evidence="2 3" key="1">
    <citation type="submission" date="2019-06" db="EMBL/GenBank/DDBJ databases">
        <title>Draft genome of C. phoceense Strain 272.</title>
        <authorList>
            <person name="Pacheco L.G.C."/>
            <person name="Barberis C.M."/>
            <person name="Almuzara M.N."/>
            <person name="Traglia G.M."/>
            <person name="Santos C.S."/>
            <person name="Rocha D.J.P.G."/>
            <person name="Aguiar E.R.G.R."/>
            <person name="Vay C.A."/>
        </authorList>
    </citation>
    <scope>NUCLEOTIDE SEQUENCE [LARGE SCALE GENOMIC DNA]</scope>
    <source>
        <strain evidence="2 3">272</strain>
    </source>
</reference>
<keyword evidence="1" id="KW-0812">Transmembrane</keyword>
<comment type="caution">
    <text evidence="2">The sequence shown here is derived from an EMBL/GenBank/DDBJ whole genome shotgun (WGS) entry which is preliminary data.</text>
</comment>
<feature type="transmembrane region" description="Helical" evidence="1">
    <location>
        <begin position="69"/>
        <end position="87"/>
    </location>
</feature>
<keyword evidence="1" id="KW-0472">Membrane</keyword>
<keyword evidence="3" id="KW-1185">Reference proteome</keyword>
<dbReference type="AlphaFoldDB" id="A0A540R806"/>
<feature type="transmembrane region" description="Helical" evidence="1">
    <location>
        <begin position="93"/>
        <end position="109"/>
    </location>
</feature>
<dbReference type="STRING" id="1686286.GCA_900092335_00788"/>
<evidence type="ECO:0000313" key="2">
    <source>
        <dbReference type="EMBL" id="TQE43873.1"/>
    </source>
</evidence>
<proteinExistence type="predicted"/>
<feature type="transmembrane region" description="Helical" evidence="1">
    <location>
        <begin position="40"/>
        <end position="62"/>
    </location>
</feature>
<evidence type="ECO:0000256" key="1">
    <source>
        <dbReference type="SAM" id="Phobius"/>
    </source>
</evidence>
<protein>
    <submittedName>
        <fullName evidence="2">Branched-chain amino acid ABC transporter permease</fullName>
    </submittedName>
</protein>